<evidence type="ECO:0000313" key="2">
    <source>
        <dbReference type="EMBL" id="MEK7949836.1"/>
    </source>
</evidence>
<organism evidence="2 3">
    <name type="scientific">Luteolibacter soli</name>
    <dbReference type="NCBI Taxonomy" id="3135280"/>
    <lineage>
        <taxon>Bacteria</taxon>
        <taxon>Pseudomonadati</taxon>
        <taxon>Verrucomicrobiota</taxon>
        <taxon>Verrucomicrobiia</taxon>
        <taxon>Verrucomicrobiales</taxon>
        <taxon>Verrucomicrobiaceae</taxon>
        <taxon>Luteolibacter</taxon>
    </lineage>
</organism>
<comment type="caution">
    <text evidence="2">The sequence shown here is derived from an EMBL/GenBank/DDBJ whole genome shotgun (WGS) entry which is preliminary data.</text>
</comment>
<reference evidence="2 3" key="1">
    <citation type="submission" date="2024-04" db="EMBL/GenBank/DDBJ databases">
        <title>Luteolibacter sp. isolated from soil.</title>
        <authorList>
            <person name="An J."/>
        </authorList>
    </citation>
    <scope>NUCLEOTIDE SEQUENCE [LARGE SCALE GENOMIC DNA]</scope>
    <source>
        <strain evidence="2 3">Y139</strain>
    </source>
</reference>
<evidence type="ECO:0000313" key="3">
    <source>
        <dbReference type="Proteomes" id="UP001371305"/>
    </source>
</evidence>
<keyword evidence="3" id="KW-1185">Reference proteome</keyword>
<accession>A0ABU9AQ77</accession>
<proteinExistence type="predicted"/>
<dbReference type="RefSeq" id="WP_341403252.1">
    <property type="nucleotide sequence ID" value="NZ_JBBUKT010000001.1"/>
</dbReference>
<feature type="chain" id="PRO_5046120351" evidence="1">
    <location>
        <begin position="21"/>
        <end position="236"/>
    </location>
</feature>
<dbReference type="Proteomes" id="UP001371305">
    <property type="component" value="Unassembled WGS sequence"/>
</dbReference>
<evidence type="ECO:0000256" key="1">
    <source>
        <dbReference type="SAM" id="SignalP"/>
    </source>
</evidence>
<name>A0ABU9AQ77_9BACT</name>
<dbReference type="EMBL" id="JBBUKT010000001">
    <property type="protein sequence ID" value="MEK7949836.1"/>
    <property type="molecule type" value="Genomic_DNA"/>
</dbReference>
<sequence length="236" mass="25881">MRLFLSSALVLAASLCHAHAQDLRPIECRFLSFGSSGEVKAAYAVTEKGEQIECPLSTTQLSKKIVCQAKDGKIPFLTGSDHKPMATATIPAGVNSALVVFVRFPNKGEDKPADNVGWRTYVIDDSPKSFPDGGAYVANFFTGDIRFVIGEHKGMLKPGMAHGYEMPKERDDFNMAPVIFEFSSGDKWRTANESSLRFLPGMRYLIFGYVDPISGRPKINTYQDFAQPKDAAAASQ</sequence>
<gene>
    <name evidence="2" type="ORF">WKV53_05000</name>
</gene>
<protein>
    <submittedName>
        <fullName evidence="2">Uncharacterized protein</fullName>
    </submittedName>
</protein>
<keyword evidence="1" id="KW-0732">Signal</keyword>
<feature type="signal peptide" evidence="1">
    <location>
        <begin position="1"/>
        <end position="20"/>
    </location>
</feature>